<dbReference type="GO" id="GO:0010945">
    <property type="term" value="F:coenzyme A diphosphatase activity"/>
    <property type="evidence" value="ECO:0007669"/>
    <property type="project" value="InterPro"/>
</dbReference>
<organism evidence="10 11">
    <name type="scientific">Streptacidiphilus fuscans</name>
    <dbReference type="NCBI Taxonomy" id="2789292"/>
    <lineage>
        <taxon>Bacteria</taxon>
        <taxon>Bacillati</taxon>
        <taxon>Actinomycetota</taxon>
        <taxon>Actinomycetes</taxon>
        <taxon>Kitasatosporales</taxon>
        <taxon>Streptomycetaceae</taxon>
        <taxon>Streptacidiphilus</taxon>
    </lineage>
</organism>
<protein>
    <submittedName>
        <fullName evidence="10">CoA pyrophosphatase</fullName>
    </submittedName>
</protein>
<evidence type="ECO:0000256" key="5">
    <source>
        <dbReference type="ARBA" id="ARBA00022801"/>
    </source>
</evidence>
<evidence type="ECO:0000256" key="2">
    <source>
        <dbReference type="ARBA" id="ARBA00001946"/>
    </source>
</evidence>
<keyword evidence="5 8" id="KW-0378">Hydrolase</keyword>
<keyword evidence="7" id="KW-0464">Manganese</keyword>
<evidence type="ECO:0000256" key="8">
    <source>
        <dbReference type="RuleBase" id="RU003476"/>
    </source>
</evidence>
<keyword evidence="6" id="KW-0460">Magnesium</keyword>
<evidence type="ECO:0000313" key="10">
    <source>
        <dbReference type="EMBL" id="MBF9071439.1"/>
    </source>
</evidence>
<evidence type="ECO:0000313" key="11">
    <source>
        <dbReference type="Proteomes" id="UP000657385"/>
    </source>
</evidence>
<gene>
    <name evidence="10" type="ORF">I2501_25790</name>
</gene>
<keyword evidence="11" id="KW-1185">Reference proteome</keyword>
<sequence>MSGTAPGVDHDRIRRNLAAFPRRSAVAERSAAVAVCVLPSKTGPQVLMIKRAPRGRNAGQWALPGGRVEPGETLVETALRELAEETGVEAPASAVAGLLDDYVAGTGFVITPVVVLLDAPPARLERCRREVASLHRIPLARLCEDDLPRWRDMPDGGRLLQMPLRANMVVHAPTGALLWQFREVALLGRHTRVGDLDEPEFARV</sequence>
<dbReference type="GO" id="GO:0046872">
    <property type="term" value="F:metal ion binding"/>
    <property type="evidence" value="ECO:0007669"/>
    <property type="project" value="UniProtKB-KW"/>
</dbReference>
<reference evidence="10" key="1">
    <citation type="submission" date="2020-11" db="EMBL/GenBank/DDBJ databases">
        <title>Isolation and identification of active actinomycetes.</title>
        <authorList>
            <person name="Yu B."/>
        </authorList>
    </citation>
    <scope>NUCLEOTIDE SEQUENCE</scope>
    <source>
        <strain evidence="10">NEAU-YB345</strain>
    </source>
</reference>
<dbReference type="InterPro" id="IPR020084">
    <property type="entry name" value="NUDIX_hydrolase_CS"/>
</dbReference>
<dbReference type="Gene3D" id="3.90.79.10">
    <property type="entry name" value="Nucleoside Triphosphate Pyrophosphohydrolase"/>
    <property type="match status" value="1"/>
</dbReference>
<dbReference type="RefSeq" id="WP_196196622.1">
    <property type="nucleotide sequence ID" value="NZ_JADPRT010000012.1"/>
</dbReference>
<dbReference type="PROSITE" id="PS51462">
    <property type="entry name" value="NUDIX"/>
    <property type="match status" value="1"/>
</dbReference>
<dbReference type="EMBL" id="JADPRT010000012">
    <property type="protein sequence ID" value="MBF9071439.1"/>
    <property type="molecule type" value="Genomic_DNA"/>
</dbReference>
<dbReference type="Proteomes" id="UP000657385">
    <property type="component" value="Unassembled WGS sequence"/>
</dbReference>
<dbReference type="PRINTS" id="PR00502">
    <property type="entry name" value="NUDIXFAMILY"/>
</dbReference>
<comment type="similarity">
    <text evidence="3 8">Belongs to the Nudix hydrolase family.</text>
</comment>
<comment type="caution">
    <text evidence="10">The sequence shown here is derived from an EMBL/GenBank/DDBJ whole genome shotgun (WGS) entry which is preliminary data.</text>
</comment>
<comment type="cofactor">
    <cofactor evidence="1">
        <name>Mn(2+)</name>
        <dbReference type="ChEBI" id="CHEBI:29035"/>
    </cofactor>
</comment>
<dbReference type="AlphaFoldDB" id="A0A931B6Q3"/>
<comment type="cofactor">
    <cofactor evidence="2">
        <name>Mg(2+)</name>
        <dbReference type="ChEBI" id="CHEBI:18420"/>
    </cofactor>
</comment>
<dbReference type="InterPro" id="IPR015797">
    <property type="entry name" value="NUDIX_hydrolase-like_dom_sf"/>
</dbReference>
<evidence type="ECO:0000256" key="6">
    <source>
        <dbReference type="ARBA" id="ARBA00022842"/>
    </source>
</evidence>
<dbReference type="InterPro" id="IPR020476">
    <property type="entry name" value="Nudix_hydrolase"/>
</dbReference>
<feature type="domain" description="Nudix hydrolase" evidence="9">
    <location>
        <begin position="28"/>
        <end position="159"/>
    </location>
</feature>
<evidence type="ECO:0000256" key="4">
    <source>
        <dbReference type="ARBA" id="ARBA00022723"/>
    </source>
</evidence>
<evidence type="ECO:0000256" key="7">
    <source>
        <dbReference type="ARBA" id="ARBA00023211"/>
    </source>
</evidence>
<dbReference type="PROSITE" id="PS00893">
    <property type="entry name" value="NUDIX_BOX"/>
    <property type="match status" value="1"/>
</dbReference>
<dbReference type="PANTHER" id="PTHR12992:SF11">
    <property type="entry name" value="MITOCHONDRIAL COENZYME A DIPHOSPHATASE NUDT8"/>
    <property type="match status" value="1"/>
</dbReference>
<evidence type="ECO:0000256" key="3">
    <source>
        <dbReference type="ARBA" id="ARBA00005582"/>
    </source>
</evidence>
<dbReference type="Pfam" id="PF00293">
    <property type="entry name" value="NUDIX"/>
    <property type="match status" value="1"/>
</dbReference>
<dbReference type="PANTHER" id="PTHR12992">
    <property type="entry name" value="NUDIX HYDROLASE"/>
    <property type="match status" value="1"/>
</dbReference>
<proteinExistence type="inferred from homology"/>
<evidence type="ECO:0000256" key="1">
    <source>
        <dbReference type="ARBA" id="ARBA00001936"/>
    </source>
</evidence>
<dbReference type="CDD" id="cd03426">
    <property type="entry name" value="NUDIX_CoAse_Nudt7"/>
    <property type="match status" value="1"/>
</dbReference>
<accession>A0A931B6Q3</accession>
<dbReference type="InterPro" id="IPR045121">
    <property type="entry name" value="CoAse"/>
</dbReference>
<dbReference type="SUPFAM" id="SSF55811">
    <property type="entry name" value="Nudix"/>
    <property type="match status" value="1"/>
</dbReference>
<evidence type="ECO:0000259" key="9">
    <source>
        <dbReference type="PROSITE" id="PS51462"/>
    </source>
</evidence>
<dbReference type="InterPro" id="IPR000086">
    <property type="entry name" value="NUDIX_hydrolase_dom"/>
</dbReference>
<name>A0A931B6Q3_9ACTN</name>
<keyword evidence="4" id="KW-0479">Metal-binding</keyword>